<dbReference type="Pfam" id="PF21982">
    <property type="entry name" value="RecX_HTH1"/>
    <property type="match status" value="1"/>
</dbReference>
<evidence type="ECO:0000259" key="6">
    <source>
        <dbReference type="Pfam" id="PF02631"/>
    </source>
</evidence>
<dbReference type="GO" id="GO:0006282">
    <property type="term" value="P:regulation of DNA repair"/>
    <property type="evidence" value="ECO:0007669"/>
    <property type="project" value="UniProtKB-UniRule"/>
</dbReference>
<evidence type="ECO:0000313" key="9">
    <source>
        <dbReference type="Proteomes" id="UP000632659"/>
    </source>
</evidence>
<comment type="caution">
    <text evidence="8">The sequence shown here is derived from an EMBL/GenBank/DDBJ whole genome shotgun (WGS) entry which is preliminary data.</text>
</comment>
<reference evidence="8" key="1">
    <citation type="submission" date="2020-08" db="EMBL/GenBank/DDBJ databases">
        <title>Genome public.</title>
        <authorList>
            <person name="Liu C."/>
            <person name="Sun Q."/>
        </authorList>
    </citation>
    <scope>NUCLEOTIDE SEQUENCE</scope>
    <source>
        <strain evidence="8">NSJ-15</strain>
    </source>
</reference>
<dbReference type="InterPro" id="IPR053924">
    <property type="entry name" value="RecX_HTH_2nd"/>
</dbReference>
<evidence type="ECO:0000256" key="3">
    <source>
        <dbReference type="ARBA" id="ARBA00018111"/>
    </source>
</evidence>
<dbReference type="RefSeq" id="WP_187536178.1">
    <property type="nucleotide sequence ID" value="NZ_JACRTL010000001.1"/>
</dbReference>
<dbReference type="InterPro" id="IPR003783">
    <property type="entry name" value="Regulatory_RecX"/>
</dbReference>
<gene>
    <name evidence="5" type="primary">recX</name>
    <name evidence="8" type="ORF">H8702_01985</name>
</gene>
<dbReference type="PANTHER" id="PTHR33602">
    <property type="entry name" value="REGULATORY PROTEIN RECX FAMILY PROTEIN"/>
    <property type="match status" value="1"/>
</dbReference>
<evidence type="ECO:0000259" key="7">
    <source>
        <dbReference type="Pfam" id="PF21982"/>
    </source>
</evidence>
<evidence type="ECO:0000256" key="4">
    <source>
        <dbReference type="ARBA" id="ARBA00022490"/>
    </source>
</evidence>
<evidence type="ECO:0000313" key="8">
    <source>
        <dbReference type="EMBL" id="MBC8609889.1"/>
    </source>
</evidence>
<feature type="domain" description="RecX second three-helical" evidence="6">
    <location>
        <begin position="104"/>
        <end position="145"/>
    </location>
</feature>
<feature type="domain" description="RecX first three-helical" evidence="7">
    <location>
        <begin position="59"/>
        <end position="96"/>
    </location>
</feature>
<comment type="subcellular location">
    <subcellularLocation>
        <location evidence="1 5">Cytoplasm</location>
    </subcellularLocation>
</comment>
<keyword evidence="9" id="KW-1185">Reference proteome</keyword>
<dbReference type="GO" id="GO:0005737">
    <property type="term" value="C:cytoplasm"/>
    <property type="evidence" value="ECO:0007669"/>
    <property type="project" value="UniProtKB-SubCell"/>
</dbReference>
<accession>A0A8J6NZL1</accession>
<dbReference type="Proteomes" id="UP000632659">
    <property type="component" value="Unassembled WGS sequence"/>
</dbReference>
<protein>
    <recommendedName>
        <fullName evidence="3 5">Regulatory protein RecX</fullName>
    </recommendedName>
</protein>
<dbReference type="EMBL" id="JACRTL010000001">
    <property type="protein sequence ID" value="MBC8609889.1"/>
    <property type="molecule type" value="Genomic_DNA"/>
</dbReference>
<keyword evidence="4 5" id="KW-0963">Cytoplasm</keyword>
<dbReference type="Pfam" id="PF02631">
    <property type="entry name" value="RecX_HTH2"/>
    <property type="match status" value="1"/>
</dbReference>
<evidence type="ECO:0000256" key="2">
    <source>
        <dbReference type="ARBA" id="ARBA00009695"/>
    </source>
</evidence>
<proteinExistence type="inferred from homology"/>
<dbReference type="HAMAP" id="MF_01114">
    <property type="entry name" value="RecX"/>
    <property type="match status" value="1"/>
</dbReference>
<name>A0A8J6NZL1_9FIRM</name>
<dbReference type="Gene3D" id="1.10.10.10">
    <property type="entry name" value="Winged helix-like DNA-binding domain superfamily/Winged helix DNA-binding domain"/>
    <property type="match status" value="3"/>
</dbReference>
<comment type="function">
    <text evidence="5">Modulates RecA activity.</text>
</comment>
<comment type="similarity">
    <text evidence="2 5">Belongs to the RecX family.</text>
</comment>
<dbReference type="PANTHER" id="PTHR33602:SF1">
    <property type="entry name" value="REGULATORY PROTEIN RECX FAMILY PROTEIN"/>
    <property type="match status" value="1"/>
</dbReference>
<organism evidence="8 9">
    <name type="scientific">Massiliimalia timonensis</name>
    <dbReference type="NCBI Taxonomy" id="1987501"/>
    <lineage>
        <taxon>Bacteria</taxon>
        <taxon>Bacillati</taxon>
        <taxon>Bacillota</taxon>
        <taxon>Clostridia</taxon>
        <taxon>Eubacteriales</taxon>
        <taxon>Oscillospiraceae</taxon>
        <taxon>Massiliimalia</taxon>
    </lineage>
</organism>
<sequence length="213" mass="25172">MKITEIEKKSKTRYTVYVDGEYFYILDAEILTEHHVRAGMEVTEAFLEQLKAAAQLRRARERAFYLLSYRDHSEKELYQKLRRNVSDEAAAHTVAKMLELGLLNDERYAEKLADYYLNQKQWSEKKSLYEMRQKGIPDEVARLALEACEVQPEDQIRRLIDTKYARYLGDPKGNQKVINALLRLGFSYGDVRAAVRAYLEQIELEEEDEWQYE</sequence>
<dbReference type="InterPro" id="IPR053926">
    <property type="entry name" value="RecX_HTH_1st"/>
</dbReference>
<evidence type="ECO:0000256" key="1">
    <source>
        <dbReference type="ARBA" id="ARBA00004496"/>
    </source>
</evidence>
<dbReference type="AlphaFoldDB" id="A0A8J6NZL1"/>
<dbReference type="InterPro" id="IPR036388">
    <property type="entry name" value="WH-like_DNA-bd_sf"/>
</dbReference>
<evidence type="ECO:0000256" key="5">
    <source>
        <dbReference type="HAMAP-Rule" id="MF_01114"/>
    </source>
</evidence>